<protein>
    <submittedName>
        <fullName evidence="4">Macrophage mannose receptor 1</fullName>
    </submittedName>
</protein>
<evidence type="ECO:0000313" key="4">
    <source>
        <dbReference type="EMBL" id="KAF0292386.1"/>
    </source>
</evidence>
<dbReference type="PROSITE" id="PS00615">
    <property type="entry name" value="C_TYPE_LECTIN_1"/>
    <property type="match status" value="1"/>
</dbReference>
<dbReference type="EMBL" id="VIIS01001815">
    <property type="protein sequence ID" value="KAF0292386.1"/>
    <property type="molecule type" value="Genomic_DNA"/>
</dbReference>
<dbReference type="InterPro" id="IPR016186">
    <property type="entry name" value="C-type_lectin-like/link_sf"/>
</dbReference>
<feature type="domain" description="C-type lectin" evidence="3">
    <location>
        <begin position="66"/>
        <end position="179"/>
    </location>
</feature>
<keyword evidence="2" id="KW-0732">Signal</keyword>
<feature type="chain" id="PRO_5025644752" evidence="2">
    <location>
        <begin position="19"/>
        <end position="183"/>
    </location>
</feature>
<dbReference type="AlphaFoldDB" id="A0A6A4VD13"/>
<dbReference type="Proteomes" id="UP000440578">
    <property type="component" value="Unassembled WGS sequence"/>
</dbReference>
<comment type="caution">
    <text evidence="4">The sequence shown here is derived from an EMBL/GenBank/DDBJ whole genome shotgun (WGS) entry which is preliminary data.</text>
</comment>
<dbReference type="PANTHER" id="PTHR21407">
    <property type="entry name" value="RE43931P-RELATED"/>
    <property type="match status" value="1"/>
</dbReference>
<dbReference type="InterPro" id="IPR016187">
    <property type="entry name" value="CTDL_fold"/>
</dbReference>
<dbReference type="OrthoDB" id="6375279at2759"/>
<dbReference type="InterPro" id="IPR001304">
    <property type="entry name" value="C-type_lectin-like"/>
</dbReference>
<accession>A0A6A4VD13</accession>
<dbReference type="PROSITE" id="PS50041">
    <property type="entry name" value="C_TYPE_LECTIN_2"/>
    <property type="match status" value="1"/>
</dbReference>
<dbReference type="PANTHER" id="PTHR21407:SF1">
    <property type="entry name" value="RE43931P"/>
    <property type="match status" value="1"/>
</dbReference>
<gene>
    <name evidence="4" type="primary">Mrc1_0</name>
    <name evidence="4" type="ORF">FJT64_009584</name>
</gene>
<organism evidence="4 5">
    <name type="scientific">Amphibalanus amphitrite</name>
    <name type="common">Striped barnacle</name>
    <name type="synonym">Balanus amphitrite</name>
    <dbReference type="NCBI Taxonomy" id="1232801"/>
    <lineage>
        <taxon>Eukaryota</taxon>
        <taxon>Metazoa</taxon>
        <taxon>Ecdysozoa</taxon>
        <taxon>Arthropoda</taxon>
        <taxon>Crustacea</taxon>
        <taxon>Multicrustacea</taxon>
        <taxon>Cirripedia</taxon>
        <taxon>Thoracica</taxon>
        <taxon>Thoracicalcarea</taxon>
        <taxon>Balanomorpha</taxon>
        <taxon>Balanoidea</taxon>
        <taxon>Balanidae</taxon>
        <taxon>Amphibalaninae</taxon>
        <taxon>Amphibalanus</taxon>
    </lineage>
</organism>
<evidence type="ECO:0000259" key="3">
    <source>
        <dbReference type="PROSITE" id="PS50041"/>
    </source>
</evidence>
<dbReference type="Pfam" id="PF00059">
    <property type="entry name" value="Lectin_C"/>
    <property type="match status" value="1"/>
</dbReference>
<dbReference type="CDD" id="cd00037">
    <property type="entry name" value="CLECT"/>
    <property type="match status" value="1"/>
</dbReference>
<name>A0A6A4VD13_AMPAM</name>
<keyword evidence="1" id="KW-1015">Disulfide bond</keyword>
<evidence type="ECO:0000256" key="2">
    <source>
        <dbReference type="SAM" id="SignalP"/>
    </source>
</evidence>
<feature type="signal peptide" evidence="2">
    <location>
        <begin position="1"/>
        <end position="18"/>
    </location>
</feature>
<sequence>MRLIIPLVTVALAGLATASGGFALGGSALGVGGLSYGGAGQSYGGNGPLGLFYSFLDPYLRYQEFTWHEANYLCHSRGMQLVSLDNYQKDSLVSQLIGYYGVRWIWTSGQRSGYQFYWANGTPVGLYHNNWSYTGSQGIPQPDNAEGNEYCLAVLNYFYQDGIVWHDIGCSHRKSFVCEPYYG</sequence>
<dbReference type="SUPFAM" id="SSF56436">
    <property type="entry name" value="C-type lectin-like"/>
    <property type="match status" value="1"/>
</dbReference>
<keyword evidence="5" id="KW-1185">Reference proteome</keyword>
<dbReference type="SMART" id="SM00034">
    <property type="entry name" value="CLECT"/>
    <property type="match status" value="1"/>
</dbReference>
<evidence type="ECO:0000256" key="1">
    <source>
        <dbReference type="ARBA" id="ARBA00023157"/>
    </source>
</evidence>
<dbReference type="InterPro" id="IPR018378">
    <property type="entry name" value="C-type_lectin_CS"/>
</dbReference>
<keyword evidence="4" id="KW-0675">Receptor</keyword>
<reference evidence="4 5" key="1">
    <citation type="submission" date="2019-07" db="EMBL/GenBank/DDBJ databases">
        <title>Draft genome assembly of a fouling barnacle, Amphibalanus amphitrite (Darwin, 1854): The first reference genome for Thecostraca.</title>
        <authorList>
            <person name="Kim W."/>
        </authorList>
    </citation>
    <scope>NUCLEOTIDE SEQUENCE [LARGE SCALE GENOMIC DNA]</scope>
    <source>
        <strain evidence="4">SNU_AA5</strain>
        <tissue evidence="4">Soma without cirri and trophi</tissue>
    </source>
</reference>
<proteinExistence type="predicted"/>
<dbReference type="Gene3D" id="3.10.100.10">
    <property type="entry name" value="Mannose-Binding Protein A, subunit A"/>
    <property type="match status" value="1"/>
</dbReference>
<evidence type="ECO:0000313" key="5">
    <source>
        <dbReference type="Proteomes" id="UP000440578"/>
    </source>
</evidence>